<dbReference type="SUPFAM" id="SSF81383">
    <property type="entry name" value="F-box domain"/>
    <property type="match status" value="1"/>
</dbReference>
<dbReference type="AlphaFoldDB" id="A0A9P6CKA2"/>
<dbReference type="Gene3D" id="3.80.10.10">
    <property type="entry name" value="Ribonuclease Inhibitor"/>
    <property type="match status" value="1"/>
</dbReference>
<name>A0A9P6CKA2_9AGAR</name>
<comment type="caution">
    <text evidence="1">The sequence shown here is derived from an EMBL/GenBank/DDBJ whole genome shotgun (WGS) entry which is preliminary data.</text>
</comment>
<evidence type="ECO:0000313" key="2">
    <source>
        <dbReference type="Proteomes" id="UP000807353"/>
    </source>
</evidence>
<evidence type="ECO:0008006" key="3">
    <source>
        <dbReference type="Google" id="ProtNLM"/>
    </source>
</evidence>
<protein>
    <recommendedName>
        <fullName evidence="3">F-box domain-containing protein</fullName>
    </recommendedName>
</protein>
<keyword evidence="2" id="KW-1185">Reference proteome</keyword>
<evidence type="ECO:0000313" key="1">
    <source>
        <dbReference type="EMBL" id="KAF9463644.1"/>
    </source>
</evidence>
<organism evidence="1 2">
    <name type="scientific">Collybia nuda</name>
    <dbReference type="NCBI Taxonomy" id="64659"/>
    <lineage>
        <taxon>Eukaryota</taxon>
        <taxon>Fungi</taxon>
        <taxon>Dikarya</taxon>
        <taxon>Basidiomycota</taxon>
        <taxon>Agaricomycotina</taxon>
        <taxon>Agaricomycetes</taxon>
        <taxon>Agaricomycetidae</taxon>
        <taxon>Agaricales</taxon>
        <taxon>Tricholomatineae</taxon>
        <taxon>Clitocybaceae</taxon>
        <taxon>Collybia</taxon>
    </lineage>
</organism>
<dbReference type="Gene3D" id="1.20.1280.50">
    <property type="match status" value="1"/>
</dbReference>
<accession>A0A9P6CKA2</accession>
<reference evidence="1" key="1">
    <citation type="submission" date="2020-11" db="EMBL/GenBank/DDBJ databases">
        <authorList>
            <consortium name="DOE Joint Genome Institute"/>
            <person name="Ahrendt S."/>
            <person name="Riley R."/>
            <person name="Andreopoulos W."/>
            <person name="Labutti K."/>
            <person name="Pangilinan J."/>
            <person name="Ruiz-Duenas F.J."/>
            <person name="Barrasa J.M."/>
            <person name="Sanchez-Garcia M."/>
            <person name="Camarero S."/>
            <person name="Miyauchi S."/>
            <person name="Serrano A."/>
            <person name="Linde D."/>
            <person name="Babiker R."/>
            <person name="Drula E."/>
            <person name="Ayuso-Fernandez I."/>
            <person name="Pacheco R."/>
            <person name="Padilla G."/>
            <person name="Ferreira P."/>
            <person name="Barriuso J."/>
            <person name="Kellner H."/>
            <person name="Castanera R."/>
            <person name="Alfaro M."/>
            <person name="Ramirez L."/>
            <person name="Pisabarro A.G."/>
            <person name="Kuo A."/>
            <person name="Tritt A."/>
            <person name="Lipzen A."/>
            <person name="He G."/>
            <person name="Yan M."/>
            <person name="Ng V."/>
            <person name="Cullen D."/>
            <person name="Martin F."/>
            <person name="Rosso M.-N."/>
            <person name="Henrissat B."/>
            <person name="Hibbett D."/>
            <person name="Martinez A.T."/>
            <person name="Grigoriev I.V."/>
        </authorList>
    </citation>
    <scope>NUCLEOTIDE SEQUENCE</scope>
    <source>
        <strain evidence="1">CBS 247.69</strain>
    </source>
</reference>
<dbReference type="EMBL" id="MU150260">
    <property type="protein sequence ID" value="KAF9463644.1"/>
    <property type="molecule type" value="Genomic_DNA"/>
</dbReference>
<dbReference type="InterPro" id="IPR032675">
    <property type="entry name" value="LRR_dom_sf"/>
</dbReference>
<proteinExistence type="predicted"/>
<sequence>MKSIQTSADSQDITLLLSRIDSFLNTPFDSFRGDNDDLSMRRGQIDTYIENLEEIQSDYIEKIQHKLGLAFTAGLRPTSARHKTDMRAISSRICTLNSLLNELAPISRLPIEVLHLIIVFQASQFIEPFRLSLISKAPLPPDLLERVRLTHVCRKWRKVALSNPVLWSQISPDQPKWALEMLARSGNVPLSITADYFNLPQRNQEVSRKLLRQMSRIRELSLCIPEPGVLDAELVQPAPNLESFTIKVYRELRPQELAQPLFQGVAPKLRHMSLEKCEIPWDSHLFNGLTVLRLADLNLHHDLTPSQFLDVFRRIPNLRALRIIDVEFDFRNIVNPPSSRLVLRNLNFLTLSGSASTCRFFLKYLDLPRNPTIYLAFNLRREQIEQTPISIADSFAQHLTGMERPLRHLSIEGISKSFLRLEGSLTEYNNQQEPPQSHFTFRVSTDLYQAMYQLISELPSAFLSCLSPAGQLRSLLLKGWGACTACRSGVAGLSSVTSIILHGRAADEWLAHMNSSAGDGALPSLRSISFQDAVFKQDESPLYHMLVAFLRSERKGCARIEVLEFRKCVGLEPEQISRLQRRVIEFSLSESTQWLMPTNLGQTYLANTNPDPNRIMVSQVR</sequence>
<dbReference type="SUPFAM" id="SSF52047">
    <property type="entry name" value="RNI-like"/>
    <property type="match status" value="1"/>
</dbReference>
<dbReference type="OrthoDB" id="3172239at2759"/>
<dbReference type="Proteomes" id="UP000807353">
    <property type="component" value="Unassembled WGS sequence"/>
</dbReference>
<gene>
    <name evidence="1" type="ORF">BDZ94DRAFT_594341</name>
</gene>
<dbReference type="InterPro" id="IPR036047">
    <property type="entry name" value="F-box-like_dom_sf"/>
</dbReference>